<dbReference type="Gene3D" id="2.30.40.10">
    <property type="entry name" value="Urease, subunit C, domain 1"/>
    <property type="match status" value="1"/>
</dbReference>
<dbReference type="Gene3D" id="3.20.20.140">
    <property type="entry name" value="Metal-dependent hydrolases"/>
    <property type="match status" value="1"/>
</dbReference>
<dbReference type="NCBIfam" id="TIGR01224">
    <property type="entry name" value="hutI"/>
    <property type="match status" value="1"/>
</dbReference>
<dbReference type="InterPro" id="IPR006680">
    <property type="entry name" value="Amidohydro-rel"/>
</dbReference>
<dbReference type="GO" id="GO:0005506">
    <property type="term" value="F:iron ion binding"/>
    <property type="evidence" value="ECO:0007669"/>
    <property type="project" value="UniProtKB-UniRule"/>
</dbReference>
<keyword evidence="5 7" id="KW-0862">Zinc</keyword>
<keyword evidence="10" id="KW-1185">Reference proteome</keyword>
<feature type="binding site" evidence="7">
    <location>
        <position position="312"/>
    </location>
    <ligand>
        <name>4-imidazolone-5-propanoate</name>
        <dbReference type="ChEBI" id="CHEBI:77893"/>
    </ligand>
</feature>
<dbReference type="InterPro" id="IPR032466">
    <property type="entry name" value="Metal_Hydrolase"/>
</dbReference>
<comment type="subcellular location">
    <subcellularLocation>
        <location evidence="7">Cytoplasm</location>
    </subcellularLocation>
</comment>
<evidence type="ECO:0000256" key="6">
    <source>
        <dbReference type="ARBA" id="ARBA00023004"/>
    </source>
</evidence>
<evidence type="ECO:0000256" key="1">
    <source>
        <dbReference type="ARBA" id="ARBA00012864"/>
    </source>
</evidence>
<dbReference type="GO" id="GO:0008270">
    <property type="term" value="F:zinc ion binding"/>
    <property type="evidence" value="ECO:0007669"/>
    <property type="project" value="UniProtKB-UniRule"/>
</dbReference>
<dbReference type="STRING" id="64702.SAMN05443377_11446"/>
<feature type="binding site" evidence="7">
    <location>
        <position position="72"/>
    </location>
    <ligand>
        <name>Zn(2+)</name>
        <dbReference type="ChEBI" id="CHEBI:29105"/>
    </ligand>
</feature>
<accession>A0A1H9SN57</accession>
<dbReference type="PANTHER" id="PTHR42752:SF1">
    <property type="entry name" value="IMIDAZOLONEPROPIONASE-RELATED"/>
    <property type="match status" value="1"/>
</dbReference>
<dbReference type="UniPathway" id="UPA00379">
    <property type="reaction ID" value="UER00551"/>
</dbReference>
<dbReference type="RefSeq" id="WP_091969805.1">
    <property type="nucleotide sequence ID" value="NZ_FOGZ01000014.1"/>
</dbReference>
<keyword evidence="3 7" id="KW-0378">Hydrolase</keyword>
<feature type="binding site" evidence="7">
    <location>
        <position position="137"/>
    </location>
    <ligand>
        <name>4-imidazolone-5-propanoate</name>
        <dbReference type="ChEBI" id="CHEBI:77893"/>
    </ligand>
</feature>
<dbReference type="PANTHER" id="PTHR42752">
    <property type="entry name" value="IMIDAZOLONEPROPIONASE"/>
    <property type="match status" value="1"/>
</dbReference>
<dbReference type="SUPFAM" id="SSF51556">
    <property type="entry name" value="Metallo-dependent hydrolases"/>
    <property type="match status" value="1"/>
</dbReference>
<evidence type="ECO:0000256" key="2">
    <source>
        <dbReference type="ARBA" id="ARBA00022723"/>
    </source>
</evidence>
<protein>
    <recommendedName>
        <fullName evidence="1 7">Imidazolonepropionase</fullName>
        <ecNumber evidence="1 7">3.5.2.7</ecNumber>
    </recommendedName>
    <alternativeName>
        <fullName evidence="7">Imidazolone-5-propionate hydrolase</fullName>
    </alternativeName>
</protein>
<keyword evidence="6 7" id="KW-0408">Iron</keyword>
<feature type="binding site" evidence="7">
    <location>
        <position position="79"/>
    </location>
    <ligand>
        <name>4-imidazolone-5-propanoate</name>
        <dbReference type="ChEBI" id="CHEBI:77893"/>
    </ligand>
</feature>
<feature type="binding site" evidence="7">
    <location>
        <position position="230"/>
    </location>
    <ligand>
        <name>Zn(2+)</name>
        <dbReference type="ChEBI" id="CHEBI:29105"/>
    </ligand>
</feature>
<dbReference type="GO" id="GO:0019557">
    <property type="term" value="P:L-histidine catabolic process to glutamate and formate"/>
    <property type="evidence" value="ECO:0007669"/>
    <property type="project" value="UniProtKB-UniPathway"/>
</dbReference>
<dbReference type="InterPro" id="IPR005920">
    <property type="entry name" value="HutI"/>
</dbReference>
<feature type="binding site" evidence="7">
    <location>
        <position position="137"/>
    </location>
    <ligand>
        <name>N-formimidoyl-L-glutamate</name>
        <dbReference type="ChEBI" id="CHEBI:58928"/>
    </ligand>
</feature>
<feature type="binding site" evidence="7">
    <location>
        <position position="307"/>
    </location>
    <ligand>
        <name>Zn(2+)</name>
        <dbReference type="ChEBI" id="CHEBI:29105"/>
    </ligand>
</feature>
<feature type="binding site" evidence="7">
    <location>
        <position position="233"/>
    </location>
    <ligand>
        <name>4-imidazolone-5-propanoate</name>
        <dbReference type="ChEBI" id="CHEBI:77893"/>
    </ligand>
</feature>
<feature type="binding site" evidence="7">
    <location>
        <position position="307"/>
    </location>
    <ligand>
        <name>Fe(3+)</name>
        <dbReference type="ChEBI" id="CHEBI:29034"/>
    </ligand>
</feature>
<evidence type="ECO:0000256" key="4">
    <source>
        <dbReference type="ARBA" id="ARBA00022808"/>
    </source>
</evidence>
<feature type="binding site" evidence="7">
    <location>
        <position position="70"/>
    </location>
    <ligand>
        <name>Zn(2+)</name>
        <dbReference type="ChEBI" id="CHEBI:29105"/>
    </ligand>
</feature>
<comment type="function">
    <text evidence="7">Catalyzes the hydrolytic cleavage of the carbon-nitrogen bond in imidazolone-5-propanoate to yield N-formimidoyl-L-glutamate. It is the third step in the universal histidine degradation pathway.</text>
</comment>
<comment type="similarity">
    <text evidence="7">Belongs to the metallo-dependent hydrolases superfamily. HutI family.</text>
</comment>
<dbReference type="Pfam" id="PF01979">
    <property type="entry name" value="Amidohydro_1"/>
    <property type="match status" value="1"/>
</dbReference>
<evidence type="ECO:0000313" key="9">
    <source>
        <dbReference type="EMBL" id="SER86460.1"/>
    </source>
</evidence>
<evidence type="ECO:0000256" key="3">
    <source>
        <dbReference type="ARBA" id="ARBA00022801"/>
    </source>
</evidence>
<comment type="pathway">
    <text evidence="7">Amino-acid degradation; L-histidine degradation into L-glutamate; N-formimidoyl-L-glutamate from L-histidine: step 3/3.</text>
</comment>
<dbReference type="GO" id="GO:0005737">
    <property type="term" value="C:cytoplasm"/>
    <property type="evidence" value="ECO:0007669"/>
    <property type="project" value="UniProtKB-SubCell"/>
</dbReference>
<feature type="domain" description="Amidohydrolase-related" evidence="8">
    <location>
        <begin position="62"/>
        <end position="372"/>
    </location>
</feature>
<sequence>MSATLICGISQLVTNDLTMGTGRLGVIPDAHVVVSDGVIQEIGRGARLPAADYRIDLRGRCLIPGFVDSHTHVVFAGERSSEFAARMCGQPYTGGGIQKTVAATRSASTEELRRHTALLVEEARCQGTTTVEIKSGYGLDIENELRMLQIAHEFTPEVTFLGAHVVPSEYAGRADDYVDLVCGEMMDHCAPLAKWVDVFCEPRADGAFDADQTRCVLAAGSKHGLIGRVHAAQLGPGPGARVAVECGAASIDHATYLTDDDIDVLQAAGEKSPVVTFLPIVEYATRHPFPDARRVLDAGLTVALASDCNPGTCFSNSMSLAISLAVHQMGMSPEEALWAATAGGAAALHRSDLGRIVRGGPADLAVVDAPNHLYLSYRTGVPLVRALSPAELAGTHIVTEREGMQ</sequence>
<evidence type="ECO:0000256" key="7">
    <source>
        <dbReference type="HAMAP-Rule" id="MF_00372"/>
    </source>
</evidence>
<dbReference type="GO" id="GO:0019556">
    <property type="term" value="P:L-histidine catabolic process to glutamate and formamide"/>
    <property type="evidence" value="ECO:0007669"/>
    <property type="project" value="UniProtKB-UniRule"/>
</dbReference>
<dbReference type="AlphaFoldDB" id="A0A1H9SN57"/>
<evidence type="ECO:0000256" key="5">
    <source>
        <dbReference type="ARBA" id="ARBA00022833"/>
    </source>
</evidence>
<dbReference type="HAMAP" id="MF_00372">
    <property type="entry name" value="HutI"/>
    <property type="match status" value="1"/>
</dbReference>
<dbReference type="SUPFAM" id="SSF51338">
    <property type="entry name" value="Composite domain of metallo-dependent hydrolases"/>
    <property type="match status" value="1"/>
</dbReference>
<reference evidence="9 10" key="1">
    <citation type="submission" date="2016-10" db="EMBL/GenBank/DDBJ databases">
        <authorList>
            <person name="de Groot N.N."/>
        </authorList>
    </citation>
    <scope>NUCLEOTIDE SEQUENCE [LARGE SCALE GENOMIC DNA]</scope>
    <source>
        <strain evidence="9 10">DSM 16859</strain>
    </source>
</reference>
<dbReference type="EMBL" id="FOGZ01000014">
    <property type="protein sequence ID" value="SER86460.1"/>
    <property type="molecule type" value="Genomic_DNA"/>
</dbReference>
<keyword evidence="4 7" id="KW-0369">Histidine metabolism</keyword>
<organism evidence="9 10">
    <name type="scientific">Propionibacterium cyclohexanicum</name>
    <dbReference type="NCBI Taxonomy" id="64702"/>
    <lineage>
        <taxon>Bacteria</taxon>
        <taxon>Bacillati</taxon>
        <taxon>Actinomycetota</taxon>
        <taxon>Actinomycetes</taxon>
        <taxon>Propionibacteriales</taxon>
        <taxon>Propionibacteriaceae</taxon>
        <taxon>Propionibacterium</taxon>
    </lineage>
</organism>
<keyword evidence="7" id="KW-0963">Cytoplasm</keyword>
<comment type="catalytic activity">
    <reaction evidence="7">
        <text>4-imidazolone-5-propanoate + H2O = N-formimidoyl-L-glutamate</text>
        <dbReference type="Rhea" id="RHEA:23660"/>
        <dbReference type="ChEBI" id="CHEBI:15377"/>
        <dbReference type="ChEBI" id="CHEBI:58928"/>
        <dbReference type="ChEBI" id="CHEBI:77893"/>
        <dbReference type="EC" id="3.5.2.7"/>
    </reaction>
</comment>
<feature type="binding site" evidence="7">
    <location>
        <position position="164"/>
    </location>
    <ligand>
        <name>4-imidazolone-5-propanoate</name>
        <dbReference type="ChEBI" id="CHEBI:77893"/>
    </ligand>
</feature>
<feature type="binding site" evidence="7">
    <location>
        <position position="70"/>
    </location>
    <ligand>
        <name>Fe(3+)</name>
        <dbReference type="ChEBI" id="CHEBI:29034"/>
    </ligand>
</feature>
<dbReference type="InterPro" id="IPR011059">
    <property type="entry name" value="Metal-dep_hydrolase_composite"/>
</dbReference>
<keyword evidence="2 7" id="KW-0479">Metal-binding</keyword>
<gene>
    <name evidence="7" type="primary">hutI</name>
    <name evidence="9" type="ORF">SAMN05443377_11446</name>
</gene>
<evidence type="ECO:0000259" key="8">
    <source>
        <dbReference type="Pfam" id="PF01979"/>
    </source>
</evidence>
<comment type="cofactor">
    <cofactor evidence="7">
        <name>Zn(2+)</name>
        <dbReference type="ChEBI" id="CHEBI:29105"/>
    </cofactor>
    <cofactor evidence="7">
        <name>Fe(3+)</name>
        <dbReference type="ChEBI" id="CHEBI:29034"/>
    </cofactor>
    <text evidence="7">Binds 1 zinc or iron ion per subunit.</text>
</comment>
<dbReference type="GO" id="GO:0050480">
    <property type="term" value="F:imidazolonepropionase activity"/>
    <property type="evidence" value="ECO:0007669"/>
    <property type="project" value="UniProtKB-UniRule"/>
</dbReference>
<dbReference type="EC" id="3.5.2.7" evidence="1 7"/>
<proteinExistence type="inferred from homology"/>
<dbReference type="OrthoDB" id="9776455at2"/>
<feature type="binding site" evidence="7">
    <location>
        <position position="309"/>
    </location>
    <ligand>
        <name>N-formimidoyl-L-glutamate</name>
        <dbReference type="ChEBI" id="CHEBI:58928"/>
    </ligand>
</feature>
<dbReference type="Proteomes" id="UP000198815">
    <property type="component" value="Unassembled WGS sequence"/>
</dbReference>
<feature type="binding site" evidence="7">
    <location>
        <position position="230"/>
    </location>
    <ligand>
        <name>Fe(3+)</name>
        <dbReference type="ChEBI" id="CHEBI:29034"/>
    </ligand>
</feature>
<name>A0A1H9SN57_9ACTN</name>
<feature type="binding site" evidence="7">
    <location>
        <position position="72"/>
    </location>
    <ligand>
        <name>Fe(3+)</name>
        <dbReference type="ChEBI" id="CHEBI:29034"/>
    </ligand>
</feature>
<evidence type="ECO:0000313" key="10">
    <source>
        <dbReference type="Proteomes" id="UP000198815"/>
    </source>
</evidence>
<feature type="binding site" evidence="7">
    <location>
        <position position="311"/>
    </location>
    <ligand>
        <name>N-formimidoyl-L-glutamate</name>
        <dbReference type="ChEBI" id="CHEBI:58928"/>
    </ligand>
</feature>